<keyword evidence="4" id="KW-0235">DNA replication</keyword>
<name>A0A1S6KUW7_9CAUD</name>
<dbReference type="EC" id="3.1.11.-" evidence="4"/>
<keyword evidence="3 4" id="KW-0238">DNA-binding</keyword>
<feature type="binding site" evidence="4">
    <location>
        <position position="132"/>
    </location>
    <ligand>
        <name>Mg(2+)</name>
        <dbReference type="ChEBI" id="CHEBI:18420"/>
        <label>2</label>
        <note>catalytic</note>
    </ligand>
</feature>
<dbReference type="Gene3D" id="1.10.150.20">
    <property type="entry name" value="5' to 3' exonuclease, C-terminal subdomain"/>
    <property type="match status" value="1"/>
</dbReference>
<dbReference type="InterPro" id="IPR020045">
    <property type="entry name" value="DNA_polI_H3TH"/>
</dbReference>
<dbReference type="EC" id="3.1.11.3" evidence="4"/>
<feature type="binding site" evidence="4">
    <location>
        <position position="132"/>
    </location>
    <ligand>
        <name>Mg(2+)</name>
        <dbReference type="ChEBI" id="CHEBI:18420"/>
        <label>1</label>
        <note>catalytic</note>
    </ligand>
</feature>
<organism evidence="6 7">
    <name type="scientific">Providencia phage vB_PreS_PR1</name>
    <dbReference type="NCBI Taxonomy" id="1931407"/>
    <lineage>
        <taxon>Viruses</taxon>
        <taxon>Duplodnaviria</taxon>
        <taxon>Heunggongvirae</taxon>
        <taxon>Uroviricota</taxon>
        <taxon>Caudoviricetes</taxon>
        <taxon>Demerecviridae</taxon>
        <taxon>Priunavirus</taxon>
        <taxon>Priunavirus PR1</taxon>
    </lineage>
</organism>
<evidence type="ECO:0000313" key="6">
    <source>
        <dbReference type="EMBL" id="AQT25228.1"/>
    </source>
</evidence>
<dbReference type="InterPro" id="IPR002421">
    <property type="entry name" value="5-3_exonuclease"/>
</dbReference>
<feature type="domain" description="5'-3' exonuclease" evidence="5">
    <location>
        <begin position="21"/>
        <end position="277"/>
    </location>
</feature>
<dbReference type="PANTHER" id="PTHR42646:SF2">
    <property type="entry name" value="5'-3' EXONUCLEASE FAMILY PROTEIN"/>
    <property type="match status" value="1"/>
</dbReference>
<reference evidence="6 7" key="1">
    <citation type="submission" date="2016-12" db="EMBL/GenBank/DDBJ databases">
        <title>Providencia rettgeri phage vB-PreS_PR1 - a deep-branching member of the T5-like siphoviruses.</title>
        <authorList>
            <person name="Oliveira H."/>
            <person name="Pinto G."/>
            <person name="Hendrix H."/>
            <person name="Noben J.-P."/>
            <person name="Gawor J."/>
            <person name="Lobocka M."/>
            <person name="Lavigne R."/>
            <person name="Azeredo J."/>
        </authorList>
    </citation>
    <scope>NUCLEOTIDE SEQUENCE [LARGE SCALE GENOMIC DNA]</scope>
</reference>
<feature type="binding site" evidence="4">
    <location>
        <position position="157"/>
    </location>
    <ligand>
        <name>Mg(2+)</name>
        <dbReference type="ChEBI" id="CHEBI:18420"/>
        <label>2</label>
        <note>catalytic</note>
    </ligand>
</feature>
<accession>A0A1S6KUW7</accession>
<dbReference type="Proteomes" id="UP000222417">
    <property type="component" value="Segment"/>
</dbReference>
<dbReference type="InterPro" id="IPR036279">
    <property type="entry name" value="5-3_exonuclease_C_sf"/>
</dbReference>
<keyword evidence="4 6" id="KW-0255">Endonuclease</keyword>
<dbReference type="OrthoDB" id="4855at10239"/>
<feature type="region of interest" description="Helical arch" evidence="4">
    <location>
        <begin position="84"/>
        <end position="118"/>
    </location>
</feature>
<dbReference type="SUPFAM" id="SSF47807">
    <property type="entry name" value="5' to 3' exonuclease, C-terminal subdomain"/>
    <property type="match status" value="1"/>
</dbReference>
<feature type="binding site" evidence="4">
    <location>
        <position position="85"/>
    </location>
    <ligand>
        <name>DNA</name>
        <dbReference type="ChEBI" id="CHEBI:16991"/>
    </ligand>
</feature>
<comment type="function">
    <text evidence="4">Catalyzes both the 5'-exonucleolytic and structure-specific endonucleolytic hydrolysis of DNA branched nucleic acid molecules and probably plays a role in viral genome replication. Active on flap (branched duplex DNA containing a free single-stranded 5'-end), 5'overhangs and pseudo-Y structures. The substrates require a free, single-stranded 5' end, with endonucleolytic hydrolysis occurring at the junction of double- and single-stranded DNA. This function may be used for example to trim such branched molecules generated by Okazaki fragments synthesis during replication.</text>
</comment>
<dbReference type="InterPro" id="IPR038969">
    <property type="entry name" value="FEN"/>
</dbReference>
<dbReference type="InterPro" id="IPR020046">
    <property type="entry name" value="5-3_exonucl_a-hlix_arch_N"/>
</dbReference>
<keyword evidence="1 4" id="KW-0540">Nuclease</keyword>
<sequence length="293" mass="33677">MSTKSWKQIRDEEVAEFESRNNLVVIDLVNIAHRVSQNIKDGKAFARKLLEDIKRFEKEYHGRKVIVLTDKGKSSYRVALFPEYKDNRRKAREKRSEAEQRAQREWFSKLKEGIRIVEETIKIFGYEGVEADDMAAVIVDQYSGTQLFDHIWLISTDGDWDLLLKDDVSRYSFYTQREYKLKDMYENSGVDTPEQLASLKALQGDRKDNIDGVEGVGTKRGYGLIREFGSALDIVEAIPLPGKQAFIRKVNESAELIERNVQLVDLVSFSAEALAHAGVYNKFVEELEEIINA</sequence>
<dbReference type="Pfam" id="PF01367">
    <property type="entry name" value="5_3_exonuc"/>
    <property type="match status" value="1"/>
</dbReference>
<dbReference type="Pfam" id="PF02739">
    <property type="entry name" value="5_3_exonuc_N"/>
    <property type="match status" value="1"/>
</dbReference>
<comment type="caution">
    <text evidence="4">Lacks conserved residue(s) required for the propagation of feature annotation.</text>
</comment>
<evidence type="ECO:0000256" key="3">
    <source>
        <dbReference type="ARBA" id="ARBA00023125"/>
    </source>
</evidence>
<dbReference type="GO" id="GO:0033567">
    <property type="term" value="P:DNA replication, Okazaki fragment processing"/>
    <property type="evidence" value="ECO:0007669"/>
    <property type="project" value="UniProtKB-UniRule"/>
</dbReference>
<feature type="binding site" evidence="4">
    <location>
        <position position="159"/>
    </location>
    <ligand>
        <name>Mg(2+)</name>
        <dbReference type="ChEBI" id="CHEBI:18420"/>
        <label>3</label>
    </ligand>
</feature>
<dbReference type="InterPro" id="IPR043666">
    <property type="entry name" value="FEN_D15-like"/>
</dbReference>
<evidence type="ECO:0000256" key="4">
    <source>
        <dbReference type="HAMAP-Rule" id="MF_04140"/>
    </source>
</evidence>
<dbReference type="EMBL" id="KY363465">
    <property type="protein sequence ID" value="AQT25228.1"/>
    <property type="molecule type" value="Genomic_DNA"/>
</dbReference>
<evidence type="ECO:0000256" key="2">
    <source>
        <dbReference type="ARBA" id="ARBA00022801"/>
    </source>
</evidence>
<keyword evidence="4" id="KW-1194">Viral DNA replication</keyword>
<comment type="cofactor">
    <cofactor evidence="4">
        <name>Mg(2+)</name>
        <dbReference type="ChEBI" id="CHEBI:18420"/>
    </cofactor>
    <text evidence="4">Binds divalent metal cations, probably Mg(2+). In vitro low metal concentrations selectively stimulate the endonuclease reaction. Endonuclease activity is suggested to require only the first cation, whereas exonuclease activity is suggested to require binding of both. High pH favors the exonuclase activity whereas low pH favors the endonuclease activity. Metal ions enhance substrate binding.</text>
</comment>
<dbReference type="SUPFAM" id="SSF88723">
    <property type="entry name" value="PIN domain-like"/>
    <property type="match status" value="1"/>
</dbReference>
<keyword evidence="4" id="KW-0479">Metal-binding</keyword>
<dbReference type="GO" id="GO:0003677">
    <property type="term" value="F:DNA binding"/>
    <property type="evidence" value="ECO:0007669"/>
    <property type="project" value="UniProtKB-UniRule"/>
</dbReference>
<protein>
    <recommendedName>
        <fullName evidence="4">Flap endonuclease</fullName>
        <shortName evidence="4">FEN</shortName>
        <ecNumber evidence="4">3.1.11.-</ecNumber>
    </recommendedName>
    <alternativeName>
        <fullName evidence="4">5'-3' exonuclease</fullName>
    </alternativeName>
    <alternativeName>
        <fullName evidence="4">Exodeoxyribonuclease</fullName>
        <ecNumber evidence="4">3.1.11.3</ecNumber>
    </alternativeName>
</protein>
<keyword evidence="4" id="KW-0460">Magnesium</keyword>
<proteinExistence type="inferred from homology"/>
<dbReference type="GO" id="GO:0017108">
    <property type="term" value="F:5'-flap endonuclease activity"/>
    <property type="evidence" value="ECO:0007669"/>
    <property type="project" value="UniProtKB-UniRule"/>
</dbReference>
<dbReference type="HAMAP" id="MF_04140">
    <property type="entry name" value="FEN_T5"/>
    <property type="match status" value="1"/>
</dbReference>
<dbReference type="SMART" id="SM00279">
    <property type="entry name" value="HhH2"/>
    <property type="match status" value="1"/>
</dbReference>
<evidence type="ECO:0000256" key="1">
    <source>
        <dbReference type="ARBA" id="ARBA00022722"/>
    </source>
</evidence>
<gene>
    <name evidence="6" type="ORF">PR1_132</name>
</gene>
<feature type="region of interest" description="DNA-binding; H3TH" evidence="4">
    <location>
        <begin position="192"/>
        <end position="228"/>
    </location>
</feature>
<dbReference type="InterPro" id="IPR008918">
    <property type="entry name" value="HhH2"/>
</dbReference>
<evidence type="ECO:0000259" key="5">
    <source>
        <dbReference type="SMART" id="SM00475"/>
    </source>
</evidence>
<dbReference type="GO" id="GO:0051908">
    <property type="term" value="F:double-stranded DNA 5'-3' DNA exonuclease activity"/>
    <property type="evidence" value="ECO:0007669"/>
    <property type="project" value="UniProtKB-EC"/>
</dbReference>
<keyword evidence="4" id="KW-0269">Exonuclease</keyword>
<dbReference type="GO" id="GO:0046872">
    <property type="term" value="F:metal ion binding"/>
    <property type="evidence" value="ECO:0007669"/>
    <property type="project" value="UniProtKB-UniRule"/>
</dbReference>
<dbReference type="Gene3D" id="3.40.50.1010">
    <property type="entry name" value="5'-nuclease"/>
    <property type="match status" value="1"/>
</dbReference>
<comment type="domain">
    <text evidence="4">Three alpha-helices form a helical arch which forms a hole in the protein and through which the 5' flap of the scissile ssDNA is threaded.</text>
</comment>
<dbReference type="InterPro" id="IPR029060">
    <property type="entry name" value="PIN-like_dom_sf"/>
</dbReference>
<keyword evidence="4" id="KW-0244">Early protein</keyword>
<dbReference type="PANTHER" id="PTHR42646">
    <property type="entry name" value="FLAP ENDONUCLEASE XNI"/>
    <property type="match status" value="1"/>
</dbReference>
<keyword evidence="2 4" id="KW-0378">Hydrolase</keyword>
<feature type="chain" id="PRO_5026409118" description="Flap endonuclease" evidence="4">
    <location>
        <begin position="1"/>
        <end position="293"/>
    </location>
</feature>
<dbReference type="GO" id="GO:0039693">
    <property type="term" value="P:viral DNA genome replication"/>
    <property type="evidence" value="ECO:0007669"/>
    <property type="project" value="UniProtKB-UniRule"/>
</dbReference>
<comment type="catalytic activity">
    <reaction evidence="4">
        <text>Exonucleolytic cleavage in the 5'- to 3'-direction to yield nucleoside 5'-phosphates.</text>
        <dbReference type="EC" id="3.1.11.3"/>
    </reaction>
</comment>
<feature type="binding site" evidence="4">
    <location>
        <position position="205"/>
    </location>
    <ligand>
        <name>Mg(2+)</name>
        <dbReference type="ChEBI" id="CHEBI:18420"/>
        <label>3</label>
    </ligand>
</feature>
<keyword evidence="7" id="KW-1185">Reference proteome</keyword>
<feature type="binding site" evidence="4">
    <location>
        <position position="159"/>
    </location>
    <ligand>
        <name>Mg(2+)</name>
        <dbReference type="ChEBI" id="CHEBI:18420"/>
        <label>2</label>
        <note>catalytic</note>
    </ligand>
</feature>
<evidence type="ECO:0000313" key="7">
    <source>
        <dbReference type="Proteomes" id="UP000222417"/>
    </source>
</evidence>
<dbReference type="SMART" id="SM00475">
    <property type="entry name" value="53EXOc"/>
    <property type="match status" value="1"/>
</dbReference>
<dbReference type="CDD" id="cd09899">
    <property type="entry name" value="H3TH_T4-like"/>
    <property type="match status" value="1"/>
</dbReference>